<accession>A0A8H5X4F6</accession>
<organism evidence="2 3">
    <name type="scientific">Fusarium circinatum</name>
    <name type="common">Pitch canker fungus</name>
    <name type="synonym">Gibberella circinata</name>
    <dbReference type="NCBI Taxonomy" id="48490"/>
    <lineage>
        <taxon>Eukaryota</taxon>
        <taxon>Fungi</taxon>
        <taxon>Dikarya</taxon>
        <taxon>Ascomycota</taxon>
        <taxon>Pezizomycotina</taxon>
        <taxon>Sordariomycetes</taxon>
        <taxon>Hypocreomycetidae</taxon>
        <taxon>Hypocreales</taxon>
        <taxon>Nectriaceae</taxon>
        <taxon>Fusarium</taxon>
        <taxon>Fusarium fujikuroi species complex</taxon>
    </lineage>
</organism>
<feature type="domain" description="CHAT" evidence="1">
    <location>
        <begin position="439"/>
        <end position="589"/>
    </location>
</feature>
<keyword evidence="3" id="KW-1185">Reference proteome</keyword>
<sequence>MGGSDKFLLLDPKNLLPSQFIPTLLGRVCDNPNQPWANYFPEDPTSFYSSTAAPFHIKARSTSVLLGRNTTGIARFLIEDLLSIEREKAKKPTANWFGELSRVFNLPQEREVLSNMLHNPHLKKKAEQWLDDNRHLYMITWFVTVVNASCHVANSESSNVGFDISITKALEAAILGVGGVPVELPSISAEWRNQSDKLVEWSATYAGESIIAIRYRQLQRKGLILSRLLNGEIVMRKNLDIRGSEDMMFGPEHKRDTQEVKEWELYMSDGLDEDEEGDVVLSPSYEVELQTRDVLDNPDSIESLRMDYTLFITIEEVSPVPGAGDGRVEVTLSFHHPEGYQDNNTAVQAPLTRIITVPQAAKEIEWYFERYPRDPFLTTSLLLEELQIDDTSLCQLGFERIVFEILAGTELSKIHWEALESPEIWKNDTQVTKLGQDSSGSVSVDIARPGTQEEFLSRLCEKDYDIVHLDVHGMVRGDRAFLLFQDPDDDYTVEVSADDIGKALFVNRVKLVIMNACQSASTTGSSTANFAHQLASHGVPYVLGMAFKVTHTAVEIFTSALHECLLWSTRNILLAVHEARAKLRVNKERTSDLFGLTFSLQDDILPVLLSEWLYESRLVRHVFHVDCSSGILSLDSVLATIHRQAGYVIDTERMDKTETEDHIAQTLFSQATLLVFQNVEEGVNCLTEVCLKLAVLERSEDAVPLFILTSSRTSLPSVRRKLSKMKPGRHFAYELKSLNSVSATKLADNLLKGKQRKEESYSALWYRQSIFMLLQHNPLAIEVVIPVIASRESHEVYWHLKTGSLDLNWEASRLKQLFLQWKHLIDDHPGLLQALIPFTTSVPEDYLAKVFAVYRVDPSARKALVEAGCTNTQGVMATIGPLRLQPLFSQFTRNQPSSEEDITTSWRRAAAYYHDRSIDWIKTGLYSPTTQKSKPKDEWENLTAVLSHIIPELENDTEESALFDLSWIVGSFHVFHKDIPKHAVDMFADLTLEALKPMVPEFVPTSNEGLRFVVDQGLYARARKLSDFQILRITLLVQFLVHYYYDISLNTASIYQDALMILQDAVPTSLDDQELQRLFDMATSISFLTDCELSCEEGRMPKTMDLWADVSSDLGLPSTFRTFADVWGKTHAYRRMGFVLDLTETWRNHQNRARYSVDSSEDFSPLKNKIHSPLDQSLRDAIQRYDTRSQLDIYDKPVEVNFNSGDWETVLFILDKIDQCSHDICRFRGTNIDDVSTLEQKRWMTTRRVQCLRHLGRISESKERIEELKNIVSRREDLWTSQDRRNEQYQNLTAVVERHMGRLSPSTRVNAGDYVFRPRTFHQAEVPQMQDSKVSSELGTNLKAEHSRAVAQEAGDVDARLANTTTVGASNRNPGCHEAEEEDPDNLYLINKPWMKDVIGLLNSFGTHVEEHYDFQTPPGRIGGLFLYQSRVLMVDAFLKALGVL</sequence>
<evidence type="ECO:0000313" key="2">
    <source>
        <dbReference type="EMBL" id="KAF5682055.1"/>
    </source>
</evidence>
<dbReference type="EMBL" id="JAAQPE010000171">
    <property type="protein sequence ID" value="KAF5682055.1"/>
    <property type="molecule type" value="Genomic_DNA"/>
</dbReference>
<evidence type="ECO:0000313" key="3">
    <source>
        <dbReference type="Proteomes" id="UP000572754"/>
    </source>
</evidence>
<protein>
    <submittedName>
        <fullName evidence="2">CHAT domain-containing protein</fullName>
    </submittedName>
</protein>
<dbReference type="Proteomes" id="UP000572754">
    <property type="component" value="Unassembled WGS sequence"/>
</dbReference>
<name>A0A8H5X4F6_FUSCI</name>
<dbReference type="InterPro" id="IPR024983">
    <property type="entry name" value="CHAT_dom"/>
</dbReference>
<proteinExistence type="predicted"/>
<gene>
    <name evidence="2" type="ORF">FCIRC_5217</name>
</gene>
<comment type="caution">
    <text evidence="2">The sequence shown here is derived from an EMBL/GenBank/DDBJ whole genome shotgun (WGS) entry which is preliminary data.</text>
</comment>
<reference evidence="2 3" key="2">
    <citation type="submission" date="2020-05" db="EMBL/GenBank/DDBJ databases">
        <title>Identification and distribution of gene clusters putatively required for synthesis of sphingolipid metabolism inhibitors in phylogenetically diverse species of the filamentous fungus Fusarium.</title>
        <authorList>
            <person name="Kim H.-S."/>
            <person name="Busman M."/>
            <person name="Brown D.W."/>
            <person name="Divon H."/>
            <person name="Uhlig S."/>
            <person name="Proctor R.H."/>
        </authorList>
    </citation>
    <scope>NUCLEOTIDE SEQUENCE [LARGE SCALE GENOMIC DNA]</scope>
    <source>
        <strain evidence="2 3">NRRL 25331</strain>
    </source>
</reference>
<evidence type="ECO:0000259" key="1">
    <source>
        <dbReference type="Pfam" id="PF12770"/>
    </source>
</evidence>
<dbReference type="Pfam" id="PF12770">
    <property type="entry name" value="CHAT"/>
    <property type="match status" value="1"/>
</dbReference>
<reference evidence="3" key="1">
    <citation type="journal article" date="2020" name="BMC Genomics">
        <title>Correction to: Identification and distribution of gene clusters required for synthesis of sphingolipid metabolism inhibitors in diverse species of the filamentous fungus Fusarium.</title>
        <authorList>
            <person name="Kim H.S."/>
            <person name="Lohmar J.M."/>
            <person name="Busman M."/>
            <person name="Brown D.W."/>
            <person name="Naumann T.A."/>
            <person name="Divon H.H."/>
            <person name="Lysoe E."/>
            <person name="Uhlig S."/>
            <person name="Proctor R.H."/>
        </authorList>
    </citation>
    <scope>NUCLEOTIDE SEQUENCE [LARGE SCALE GENOMIC DNA]</scope>
    <source>
        <strain evidence="3">NRRL 25331</strain>
    </source>
</reference>